<dbReference type="STRING" id="574566.I0Z558"/>
<protein>
    <recommendedName>
        <fullName evidence="1">ASCH domain-containing protein</fullName>
    </recommendedName>
</protein>
<dbReference type="PANTHER" id="PTHR12963">
    <property type="entry name" value="THYROID RECEPTOR INTERACTING PROTEIN RELATED"/>
    <property type="match status" value="1"/>
</dbReference>
<accession>I0Z558</accession>
<dbReference type="PANTHER" id="PTHR12963:SF0">
    <property type="entry name" value="EXPRESSED PROTEIN"/>
    <property type="match status" value="1"/>
</dbReference>
<dbReference type="OrthoDB" id="338816at2759"/>
<dbReference type="EMBL" id="AGSI01000003">
    <property type="protein sequence ID" value="EIE25777.1"/>
    <property type="molecule type" value="Genomic_DNA"/>
</dbReference>
<dbReference type="Gene3D" id="2.30.130.30">
    <property type="entry name" value="Hypothetical protein"/>
    <property type="match status" value="1"/>
</dbReference>
<gene>
    <name evidence="2" type="ORF">COCSUDRAFT_64833</name>
</gene>
<dbReference type="AlphaFoldDB" id="I0Z558"/>
<reference evidence="2 3" key="1">
    <citation type="journal article" date="2012" name="Genome Biol.">
        <title>The genome of the polar eukaryotic microalga coccomyxa subellipsoidea reveals traits of cold adaptation.</title>
        <authorList>
            <person name="Blanc G."/>
            <person name="Agarkova I."/>
            <person name="Grimwood J."/>
            <person name="Kuo A."/>
            <person name="Brueggeman A."/>
            <person name="Dunigan D."/>
            <person name="Gurnon J."/>
            <person name="Ladunga I."/>
            <person name="Lindquist E."/>
            <person name="Lucas S."/>
            <person name="Pangilinan J."/>
            <person name="Proschold T."/>
            <person name="Salamov A."/>
            <person name="Schmutz J."/>
            <person name="Weeks D."/>
            <person name="Yamada T."/>
            <person name="Claverie J.M."/>
            <person name="Grigoriev I."/>
            <person name="Van Etten J."/>
            <person name="Lomsadze A."/>
            <person name="Borodovsky M."/>
        </authorList>
    </citation>
    <scope>NUCLEOTIDE SEQUENCE [LARGE SCALE GENOMIC DNA]</scope>
    <source>
        <strain evidence="2 3">C-169</strain>
    </source>
</reference>
<proteinExistence type="predicted"/>
<dbReference type="FunFam" id="2.30.130.30:FF:000006">
    <property type="entry name" value="Putative_zinc_finger_motif_-_C2HC5-type /ASCH_domain_containing_protein_-_putative"/>
    <property type="match status" value="1"/>
</dbReference>
<dbReference type="CDD" id="cd06554">
    <property type="entry name" value="ASCH_ASC-1_like"/>
    <property type="match status" value="1"/>
</dbReference>
<dbReference type="InterPro" id="IPR015947">
    <property type="entry name" value="PUA-like_sf"/>
</dbReference>
<dbReference type="Proteomes" id="UP000007264">
    <property type="component" value="Unassembled WGS sequence"/>
</dbReference>
<dbReference type="Pfam" id="PF04266">
    <property type="entry name" value="ASCH"/>
    <property type="match status" value="1"/>
</dbReference>
<dbReference type="RefSeq" id="XP_005650321.1">
    <property type="nucleotide sequence ID" value="XM_005650264.1"/>
</dbReference>
<dbReference type="eggNOG" id="KOG2845">
    <property type="taxonomic scope" value="Eukaryota"/>
</dbReference>
<dbReference type="InterPro" id="IPR039128">
    <property type="entry name" value="TRIP4-like"/>
</dbReference>
<dbReference type="KEGG" id="csl:COCSUDRAFT_64833"/>
<keyword evidence="3" id="KW-1185">Reference proteome</keyword>
<evidence type="ECO:0000259" key="1">
    <source>
        <dbReference type="Pfam" id="PF04266"/>
    </source>
</evidence>
<evidence type="ECO:0000313" key="2">
    <source>
        <dbReference type="EMBL" id="EIE25777.1"/>
    </source>
</evidence>
<dbReference type="InterPro" id="IPR007374">
    <property type="entry name" value="ASCH_domain"/>
</dbReference>
<evidence type="ECO:0000313" key="3">
    <source>
        <dbReference type="Proteomes" id="UP000007264"/>
    </source>
</evidence>
<dbReference type="GeneID" id="17043781"/>
<comment type="caution">
    <text evidence="2">The sequence shown here is derived from an EMBL/GenBank/DDBJ whole genome shotgun (WGS) entry which is preliminary data.</text>
</comment>
<dbReference type="SUPFAM" id="SSF88697">
    <property type="entry name" value="PUA domain-like"/>
    <property type="match status" value="1"/>
</dbReference>
<organism evidence="2 3">
    <name type="scientific">Coccomyxa subellipsoidea (strain C-169)</name>
    <name type="common">Green microalga</name>
    <dbReference type="NCBI Taxonomy" id="574566"/>
    <lineage>
        <taxon>Eukaryota</taxon>
        <taxon>Viridiplantae</taxon>
        <taxon>Chlorophyta</taxon>
        <taxon>core chlorophytes</taxon>
        <taxon>Trebouxiophyceae</taxon>
        <taxon>Trebouxiophyceae incertae sedis</taxon>
        <taxon>Coccomyxaceae</taxon>
        <taxon>Coccomyxa</taxon>
        <taxon>Coccomyxa subellipsoidea</taxon>
    </lineage>
</organism>
<feature type="domain" description="ASCH" evidence="1">
    <location>
        <begin position="13"/>
        <end position="112"/>
    </location>
</feature>
<sequence length="246" mass="28131">MAALEAASHELCISLHQPWASLLVYGIKRIEGRDWPSKYRGRLWIHATSRRPDAQTVQELEDFYRKVHDMDGHKPEFPAKYPTGALIGCVSLVDVLTAEQVEAWQLPASVKEEVGSPFAFLCEDTRIMTAPICMRGWPRLWPLPAETVRRAELFLLTPPQLGCKGFRWSAFERPKDLLQQDLPVNPARNRFKERYGSPLQIQSGHRKSLLPHVLDGEGTLEAPKKRLKIGERILWNVDDAKRITFT</sequence>
<name>I0Z558_COCSC</name>